<organism evidence="2 3">
    <name type="scientific">Marine Group I thaumarchaeote SCGC AAA799-N04</name>
    <dbReference type="NCBI Taxonomy" id="1502293"/>
    <lineage>
        <taxon>Archaea</taxon>
        <taxon>Nitrososphaerota</taxon>
        <taxon>Marine Group I</taxon>
    </lineage>
</organism>
<gene>
    <name evidence="2" type="ORF">AAA799N04_00712</name>
</gene>
<evidence type="ECO:0000313" key="3">
    <source>
        <dbReference type="Proteomes" id="UP000028059"/>
    </source>
</evidence>
<keyword evidence="1" id="KW-1133">Transmembrane helix</keyword>
<feature type="transmembrane region" description="Helical" evidence="1">
    <location>
        <begin position="21"/>
        <end position="43"/>
    </location>
</feature>
<dbReference type="Proteomes" id="UP000028059">
    <property type="component" value="Unassembled WGS sequence"/>
</dbReference>
<reference evidence="2 3" key="1">
    <citation type="submission" date="2014-06" db="EMBL/GenBank/DDBJ databases">
        <authorList>
            <person name="Ngugi D.K."/>
            <person name="Blom J."/>
            <person name="Alam I."/>
            <person name="Rashid M."/>
            <person name="Ba Alawi W."/>
            <person name="Zhang G."/>
            <person name="Hikmawan T."/>
            <person name="Guan Y."/>
            <person name="Antunes A."/>
            <person name="Siam R."/>
            <person name="ElDorry H."/>
            <person name="Bajic V."/>
            <person name="Stingl U."/>
        </authorList>
    </citation>
    <scope>NUCLEOTIDE SEQUENCE [LARGE SCALE GENOMIC DNA]</scope>
    <source>
        <strain evidence="2">SCGC AAA799-N04</strain>
    </source>
</reference>
<keyword evidence="1" id="KW-0812">Transmembrane</keyword>
<dbReference type="InterPro" id="IPR055644">
    <property type="entry name" value="DUF7220"/>
</dbReference>
<name>A0A081RNM4_9ARCH</name>
<dbReference type="Pfam" id="PF23858">
    <property type="entry name" value="DUF7220"/>
    <property type="match status" value="1"/>
</dbReference>
<sequence length="97" mass="10990">MSQTISKDSHKKSLNEAFVNSFGAYPVGYGLGIVILPLSMGWIQQDPLIANLAITMVYATVSFARSYFLRRIFERLGIDDNFIKLAIKLIKRKRKHG</sequence>
<evidence type="ECO:0000313" key="2">
    <source>
        <dbReference type="EMBL" id="KEQ56797.1"/>
    </source>
</evidence>
<dbReference type="AlphaFoldDB" id="A0A081RNM4"/>
<protein>
    <submittedName>
        <fullName evidence="2">Uncharacterized protein</fullName>
    </submittedName>
</protein>
<proteinExistence type="predicted"/>
<dbReference type="EMBL" id="JOKN01000009">
    <property type="protein sequence ID" value="KEQ56797.1"/>
    <property type="molecule type" value="Genomic_DNA"/>
</dbReference>
<keyword evidence="1" id="KW-0472">Membrane</keyword>
<dbReference type="PATRIC" id="fig|1502293.3.peg.659"/>
<comment type="caution">
    <text evidence="2">The sequence shown here is derived from an EMBL/GenBank/DDBJ whole genome shotgun (WGS) entry which is preliminary data.</text>
</comment>
<keyword evidence="3" id="KW-1185">Reference proteome</keyword>
<evidence type="ECO:0000256" key="1">
    <source>
        <dbReference type="SAM" id="Phobius"/>
    </source>
</evidence>
<feature type="transmembrane region" description="Helical" evidence="1">
    <location>
        <begin position="49"/>
        <end position="68"/>
    </location>
</feature>
<accession>A0A081RNM4</accession>